<evidence type="ECO:0000313" key="4">
    <source>
        <dbReference type="Proteomes" id="UP000321514"/>
    </source>
</evidence>
<accession>A0A511T2V6</accession>
<evidence type="ECO:0000313" key="3">
    <source>
        <dbReference type="Proteomes" id="UP000183760"/>
    </source>
</evidence>
<reference evidence="2 3" key="1">
    <citation type="submission" date="2016-10" db="EMBL/GenBank/DDBJ databases">
        <authorList>
            <person name="Varghese N."/>
            <person name="Submissions S."/>
        </authorList>
    </citation>
    <scope>NUCLEOTIDE SEQUENCE [LARGE SCALE GENOMIC DNA]</scope>
    <source>
        <strain evidence="2 3">DSM 16525</strain>
    </source>
</reference>
<dbReference type="EMBL" id="FOIB01000006">
    <property type="protein sequence ID" value="SEU19943.1"/>
    <property type="molecule type" value="Genomic_DNA"/>
</dbReference>
<keyword evidence="3" id="KW-1185">Reference proteome</keyword>
<evidence type="ECO:0000313" key="2">
    <source>
        <dbReference type="EMBL" id="SEU19943.1"/>
    </source>
</evidence>
<evidence type="ECO:0000313" key="1">
    <source>
        <dbReference type="EMBL" id="GEN08496.1"/>
    </source>
</evidence>
<name>A0A511T2V6_MYXFU</name>
<organism evidence="1 4">
    <name type="scientific">Myxococcus fulvus</name>
    <dbReference type="NCBI Taxonomy" id="33"/>
    <lineage>
        <taxon>Bacteria</taxon>
        <taxon>Pseudomonadati</taxon>
        <taxon>Myxococcota</taxon>
        <taxon>Myxococcia</taxon>
        <taxon>Myxococcales</taxon>
        <taxon>Cystobacterineae</taxon>
        <taxon>Myxococcaceae</taxon>
        <taxon>Myxococcus</taxon>
    </lineage>
</organism>
<sequence>MTTWVEVLRRGWRQAVRMARLMIGVPDYEAYVAHLRAHHPERPVMTYEEFFDERMAARYRGGGGRCC</sequence>
<dbReference type="Proteomes" id="UP000183760">
    <property type="component" value="Unassembled WGS sequence"/>
</dbReference>
<dbReference type="Pfam" id="PF04328">
    <property type="entry name" value="Sel_put"/>
    <property type="match status" value="1"/>
</dbReference>
<comment type="caution">
    <text evidence="1">The sequence shown here is derived from an EMBL/GenBank/DDBJ whole genome shotgun (WGS) entry which is preliminary data.</text>
</comment>
<dbReference type="RefSeq" id="WP_046715229.1">
    <property type="nucleotide sequence ID" value="NZ_BJXR01000028.1"/>
</dbReference>
<dbReference type="AlphaFoldDB" id="A0A511T2V6"/>
<dbReference type="PANTHER" id="PTHR38453">
    <property type="entry name" value="CYTOPLASMIC PROTEIN-RELATED"/>
    <property type="match status" value="1"/>
</dbReference>
<proteinExistence type="predicted"/>
<dbReference type="Proteomes" id="UP000321514">
    <property type="component" value="Unassembled WGS sequence"/>
</dbReference>
<reference evidence="1 4" key="2">
    <citation type="submission" date="2019-07" db="EMBL/GenBank/DDBJ databases">
        <title>Whole genome shotgun sequence of Myxococcus fulvus NBRC 100333.</title>
        <authorList>
            <person name="Hosoyama A."/>
            <person name="Uohara A."/>
            <person name="Ohji S."/>
            <person name="Ichikawa N."/>
        </authorList>
    </citation>
    <scope>NUCLEOTIDE SEQUENCE [LARGE SCALE GENOMIC DNA]</scope>
    <source>
        <strain evidence="1 4">NBRC 100333</strain>
    </source>
</reference>
<protein>
    <submittedName>
        <fullName evidence="2">Uncharacterized short protein YbdD, DUF466 family</fullName>
    </submittedName>
</protein>
<gene>
    <name evidence="1" type="ORF">MFU01_35330</name>
    <name evidence="2" type="ORF">SAMN05443572_10675</name>
</gene>
<dbReference type="STRING" id="1334629.MFUL124B02_30935"/>
<dbReference type="OrthoDB" id="9814284at2"/>
<dbReference type="PANTHER" id="PTHR38453:SF1">
    <property type="entry name" value="CYTOPLASMIC PROTEIN"/>
    <property type="match status" value="1"/>
</dbReference>
<dbReference type="InterPro" id="IPR007423">
    <property type="entry name" value="Sel_put"/>
</dbReference>
<dbReference type="EMBL" id="BJXR01000028">
    <property type="protein sequence ID" value="GEN08496.1"/>
    <property type="molecule type" value="Genomic_DNA"/>
</dbReference>